<accession>A0A0G4MMK1</accession>
<dbReference type="EMBL" id="CVQH01023527">
    <property type="protein sequence ID" value="CRK35372.1"/>
    <property type="molecule type" value="Genomic_DNA"/>
</dbReference>
<evidence type="ECO:0000313" key="1">
    <source>
        <dbReference type="EMBL" id="CRK35372.1"/>
    </source>
</evidence>
<evidence type="ECO:0000313" key="2">
    <source>
        <dbReference type="Proteomes" id="UP000044602"/>
    </source>
</evidence>
<gene>
    <name evidence="1" type="ORF">BN1708_006709</name>
</gene>
<feature type="non-terminal residue" evidence="1">
    <location>
        <position position="103"/>
    </location>
</feature>
<organism evidence="1 2">
    <name type="scientific">Verticillium longisporum</name>
    <name type="common">Verticillium dahliae var. longisporum</name>
    <dbReference type="NCBI Taxonomy" id="100787"/>
    <lineage>
        <taxon>Eukaryota</taxon>
        <taxon>Fungi</taxon>
        <taxon>Dikarya</taxon>
        <taxon>Ascomycota</taxon>
        <taxon>Pezizomycotina</taxon>
        <taxon>Sordariomycetes</taxon>
        <taxon>Hypocreomycetidae</taxon>
        <taxon>Glomerellales</taxon>
        <taxon>Plectosphaerellaceae</taxon>
        <taxon>Verticillium</taxon>
    </lineage>
</organism>
<dbReference type="AlphaFoldDB" id="A0A0G4MMK1"/>
<sequence length="103" mass="11046">MPPPRFLVIGAGSRGYAYAGAITDETEGIIAAVAEPIPYKRTEFGRDFIWGADGSPQEGQSFPDWNAFLTYETARRAAASAGDSVPPGVDGVLICVLDEMHRE</sequence>
<protein>
    <recommendedName>
        <fullName evidence="3">Gfo/Idh/MocA-like oxidoreductase N-terminal domain-containing protein</fullName>
    </recommendedName>
</protein>
<dbReference type="STRING" id="100787.A0A0G4MMK1"/>
<name>A0A0G4MMK1_VERLO</name>
<evidence type="ECO:0008006" key="3">
    <source>
        <dbReference type="Google" id="ProtNLM"/>
    </source>
</evidence>
<reference evidence="1 2" key="1">
    <citation type="submission" date="2015-05" db="EMBL/GenBank/DDBJ databases">
        <authorList>
            <person name="Wang D.B."/>
            <person name="Wang M."/>
        </authorList>
    </citation>
    <scope>NUCLEOTIDE SEQUENCE [LARGE SCALE GENOMIC DNA]</scope>
    <source>
        <strain evidence="1">VL1</strain>
    </source>
</reference>
<dbReference type="InterPro" id="IPR036291">
    <property type="entry name" value="NAD(P)-bd_dom_sf"/>
</dbReference>
<dbReference type="Proteomes" id="UP000044602">
    <property type="component" value="Unassembled WGS sequence"/>
</dbReference>
<dbReference type="Gene3D" id="3.40.50.720">
    <property type="entry name" value="NAD(P)-binding Rossmann-like Domain"/>
    <property type="match status" value="1"/>
</dbReference>
<proteinExistence type="predicted"/>
<dbReference type="SUPFAM" id="SSF51735">
    <property type="entry name" value="NAD(P)-binding Rossmann-fold domains"/>
    <property type="match status" value="1"/>
</dbReference>
<keyword evidence="2" id="KW-1185">Reference proteome</keyword>